<dbReference type="InterPro" id="IPR011110">
    <property type="entry name" value="Reg_prop"/>
</dbReference>
<keyword evidence="3" id="KW-0597">Phosphoprotein</keyword>
<protein>
    <recommendedName>
        <fullName evidence="2">histidine kinase</fullName>
        <ecNumber evidence="2">2.7.13.3</ecNumber>
    </recommendedName>
</protein>
<evidence type="ECO:0000256" key="3">
    <source>
        <dbReference type="ARBA" id="ARBA00022553"/>
    </source>
</evidence>
<keyword evidence="4" id="KW-1133">Transmembrane helix</keyword>
<dbReference type="Gene3D" id="2.130.10.10">
    <property type="entry name" value="YVTN repeat-like/Quinoprotein amine dehydrogenase"/>
    <property type="match status" value="2"/>
</dbReference>
<dbReference type="PANTHER" id="PTHR43547">
    <property type="entry name" value="TWO-COMPONENT HISTIDINE KINASE"/>
    <property type="match status" value="1"/>
</dbReference>
<dbReference type="PANTHER" id="PTHR43547:SF2">
    <property type="entry name" value="HYBRID SIGNAL TRANSDUCTION HISTIDINE KINASE C"/>
    <property type="match status" value="1"/>
</dbReference>
<dbReference type="Proteomes" id="UP000599179">
    <property type="component" value="Unassembled WGS sequence"/>
</dbReference>
<dbReference type="InterPro" id="IPR005467">
    <property type="entry name" value="His_kinase_dom"/>
</dbReference>
<dbReference type="Pfam" id="PF07494">
    <property type="entry name" value="Reg_prop"/>
    <property type="match status" value="1"/>
</dbReference>
<reference evidence="7" key="1">
    <citation type="journal article" date="2019" name="Int. J. Syst. Evol. Microbiol.">
        <title>The Global Catalogue of Microorganisms (GCM) 10K type strain sequencing project: providing services to taxonomists for standard genome sequencing and annotation.</title>
        <authorList>
            <consortium name="The Broad Institute Genomics Platform"/>
            <consortium name="The Broad Institute Genome Sequencing Center for Infectious Disease"/>
            <person name="Wu L."/>
            <person name="Ma J."/>
        </authorList>
    </citation>
    <scope>NUCLEOTIDE SEQUENCE [LARGE SCALE GENOMIC DNA]</scope>
    <source>
        <strain evidence="7">CGMCC 1.12931</strain>
    </source>
</reference>
<proteinExistence type="predicted"/>
<accession>A0ABQ1SG24</accession>
<dbReference type="InterPro" id="IPR015943">
    <property type="entry name" value="WD40/YVTN_repeat-like_dom_sf"/>
</dbReference>
<comment type="caution">
    <text evidence="6">The sequence shown here is derived from an EMBL/GenBank/DDBJ whole genome shotgun (WGS) entry which is preliminary data.</text>
</comment>
<dbReference type="SMART" id="SM00387">
    <property type="entry name" value="HATPase_c"/>
    <property type="match status" value="1"/>
</dbReference>
<dbReference type="Pfam" id="PF02518">
    <property type="entry name" value="HATPase_c"/>
    <property type="match status" value="1"/>
</dbReference>
<dbReference type="InterPro" id="IPR036097">
    <property type="entry name" value="HisK_dim/P_sf"/>
</dbReference>
<dbReference type="CDD" id="cd00082">
    <property type="entry name" value="HisKA"/>
    <property type="match status" value="1"/>
</dbReference>
<dbReference type="RefSeq" id="WP_188457801.1">
    <property type="nucleotide sequence ID" value="NZ_BMGM01000003.1"/>
</dbReference>
<dbReference type="Gene3D" id="3.30.565.10">
    <property type="entry name" value="Histidine kinase-like ATPase, C-terminal domain"/>
    <property type="match status" value="1"/>
</dbReference>
<dbReference type="SUPFAM" id="SSF47384">
    <property type="entry name" value="Homodimeric domain of signal transducing histidine kinase"/>
    <property type="match status" value="1"/>
</dbReference>
<evidence type="ECO:0000256" key="4">
    <source>
        <dbReference type="SAM" id="Phobius"/>
    </source>
</evidence>
<dbReference type="InterPro" id="IPR003594">
    <property type="entry name" value="HATPase_dom"/>
</dbReference>
<keyword evidence="4" id="KW-0472">Membrane</keyword>
<sequence length="1003" mass="117817">MKYTFFWIFISGIFLQSYGQEYVTNWYNDDSGLPQNSVKNIAKDDDGFIWFATESGLVRYNGQNFKTYSKIEGLDNQRMEYFFRDKDTLFVRTSKNEILYIKNLNPHLYSSYQDEKRTNFDEISDISFIEKKYKSNQETNLVYHQFEERDEKIASTKTDFFLLDKNEEVIKSFKTDTFKDFRASYISDNNWYIVTKKEVLKFDFENLDFNKVYAPDSLDVQKTYYNQAHEQVFIVDQNKIYKVHNEQDNFYLLQLHNKIDIKDKFITCMFYDEEYPSLYTGSWALGLGISKRNKFTTIQVKKDRYKNLVYAFYPTTSDTIYTPTGVVIHDKEIIQENSIEHRDLIKQFFPRDQDGYFYAANGRDIFKLKLDSKSLSFSEKKFIKFKNDIGALYITDKNELYFSSKTFGNNSNTYLFKTQDLNKKQTNLDTVLKFNHQILFIKESLEKDNLWLGTDNGVYVYDKSTQDVSQIKGTQNTRVRSINEKENYVWFASYDNGFSHYNKQNDQLTQFPFDQQSRLRTVHHVIEDDFNQVWMPTNKGLFKANKEQLFEYANNKTGQVNYYVFDRKDGLVTNEFNGGCYPCNYKDKYGNVYLPSLNGLVTFNPKAFSNYYKENEKVYLDEIIIDGKSYPPTENFSIPRNFKTLEVRVDALSFNKLPFINFTSPLAPNLSEYSSVTEGKLIFTTLPYGIHQLNFSLGSNEKDIQTILTLEVERDWYETNWFRFIVFLFVALFVFVNIKLILIREEKRSNQLKRIINEKTKQLQSTIQDLRSSQDHFKTQLESQKKIVASISHDIKSPLQYLAYGIQFLDENLKKKNLDNEVYENIDAPSSSVDKLQEFTQNILDFSKAMIQSDAKSTEKINVRTLVEEKAGLFEQMCKAKKINLEIISKQEVNFVINKNLFAVILHNILDNAIKNTYNGFVKIKLQKIGKQLLLKITDSGAGMNQETLERYRKIFDEKNQILNVSGSGLGLYIVSETARLMEAEIEIESKKGFGTSFFMKLK</sequence>
<dbReference type="InterPro" id="IPR036890">
    <property type="entry name" value="HATPase_C_sf"/>
</dbReference>
<evidence type="ECO:0000313" key="7">
    <source>
        <dbReference type="Proteomes" id="UP000599179"/>
    </source>
</evidence>
<dbReference type="PRINTS" id="PR00344">
    <property type="entry name" value="BCTRLSENSOR"/>
</dbReference>
<evidence type="ECO:0000259" key="5">
    <source>
        <dbReference type="PROSITE" id="PS50109"/>
    </source>
</evidence>
<dbReference type="PROSITE" id="PS50109">
    <property type="entry name" value="HIS_KIN"/>
    <property type="match status" value="1"/>
</dbReference>
<dbReference type="InterPro" id="IPR003661">
    <property type="entry name" value="HisK_dim/P_dom"/>
</dbReference>
<evidence type="ECO:0000256" key="1">
    <source>
        <dbReference type="ARBA" id="ARBA00000085"/>
    </source>
</evidence>
<evidence type="ECO:0000256" key="2">
    <source>
        <dbReference type="ARBA" id="ARBA00012438"/>
    </source>
</evidence>
<keyword evidence="7" id="KW-1185">Reference proteome</keyword>
<dbReference type="EMBL" id="BMGM01000003">
    <property type="protein sequence ID" value="GGE29808.1"/>
    <property type="molecule type" value="Genomic_DNA"/>
</dbReference>
<feature type="domain" description="Histidine kinase" evidence="5">
    <location>
        <begin position="790"/>
        <end position="1003"/>
    </location>
</feature>
<feature type="transmembrane region" description="Helical" evidence="4">
    <location>
        <begin position="721"/>
        <end position="743"/>
    </location>
</feature>
<dbReference type="SUPFAM" id="SSF63829">
    <property type="entry name" value="Calcium-dependent phosphotriesterase"/>
    <property type="match status" value="1"/>
</dbReference>
<dbReference type="EC" id="2.7.13.3" evidence="2"/>
<keyword evidence="4" id="KW-0812">Transmembrane</keyword>
<dbReference type="Gene3D" id="1.10.287.130">
    <property type="match status" value="1"/>
</dbReference>
<evidence type="ECO:0000313" key="6">
    <source>
        <dbReference type="EMBL" id="GGE29808.1"/>
    </source>
</evidence>
<dbReference type="InterPro" id="IPR004358">
    <property type="entry name" value="Sig_transdc_His_kin-like_C"/>
</dbReference>
<name>A0ABQ1SG24_9FLAO</name>
<dbReference type="SUPFAM" id="SSF55874">
    <property type="entry name" value="ATPase domain of HSP90 chaperone/DNA topoisomerase II/histidine kinase"/>
    <property type="match status" value="1"/>
</dbReference>
<comment type="catalytic activity">
    <reaction evidence="1">
        <text>ATP + protein L-histidine = ADP + protein N-phospho-L-histidine.</text>
        <dbReference type="EC" id="2.7.13.3"/>
    </reaction>
</comment>
<organism evidence="6 7">
    <name type="scientific">Psychroflexus planctonicus</name>
    <dbReference type="NCBI Taxonomy" id="1526575"/>
    <lineage>
        <taxon>Bacteria</taxon>
        <taxon>Pseudomonadati</taxon>
        <taxon>Bacteroidota</taxon>
        <taxon>Flavobacteriia</taxon>
        <taxon>Flavobacteriales</taxon>
        <taxon>Flavobacteriaceae</taxon>
        <taxon>Psychroflexus</taxon>
    </lineage>
</organism>
<gene>
    <name evidence="6" type="ORF">GCM10010832_07910</name>
</gene>